<feature type="domain" description="Lactate/malate dehydrogenase C-terminal" evidence="12">
    <location>
        <begin position="170"/>
        <end position="327"/>
    </location>
</feature>
<comment type="similarity">
    <text evidence="10">Belongs to the LDH/MDH superfamily.</text>
</comment>
<dbReference type="GO" id="GO:0019752">
    <property type="term" value="P:carboxylic acid metabolic process"/>
    <property type="evidence" value="ECO:0007669"/>
    <property type="project" value="InterPro"/>
</dbReference>
<keyword evidence="4 10" id="KW-0560">Oxidoreductase</keyword>
<dbReference type="EMBL" id="JACKWZ010000464">
    <property type="protein sequence ID" value="KAF9407512.1"/>
    <property type="molecule type" value="Genomic_DNA"/>
</dbReference>
<dbReference type="InterPro" id="IPR001557">
    <property type="entry name" value="L-lactate/malate_DH"/>
</dbReference>
<evidence type="ECO:0000256" key="2">
    <source>
        <dbReference type="ARBA" id="ARBA00016075"/>
    </source>
</evidence>
<reference evidence="13" key="1">
    <citation type="submission" date="2020-08" db="EMBL/GenBank/DDBJ databases">
        <title>Spodoptera exigua strain:BAW_Kor-Di-RS1 Genome sequencing and assembly.</title>
        <authorList>
            <person name="Kim J."/>
            <person name="Nam H.Y."/>
            <person name="Kwon M."/>
            <person name="Choi J.H."/>
            <person name="Cho S.R."/>
            <person name="Kim G.-H."/>
        </authorList>
    </citation>
    <scope>NUCLEOTIDE SEQUENCE</scope>
    <source>
        <strain evidence="13">BAW_Kor-Di-RS1</strain>
        <tissue evidence="13">Whole-body</tissue>
    </source>
</reference>
<keyword evidence="14" id="KW-1185">Reference proteome</keyword>
<dbReference type="Pfam" id="PF02866">
    <property type="entry name" value="Ldh_1_C"/>
    <property type="match status" value="1"/>
</dbReference>
<dbReference type="Pfam" id="PF00056">
    <property type="entry name" value="Ldh_1_N"/>
    <property type="match status" value="1"/>
</dbReference>
<proteinExistence type="inferred from homology"/>
<evidence type="ECO:0000256" key="1">
    <source>
        <dbReference type="ARBA" id="ARBA00012995"/>
    </source>
</evidence>
<dbReference type="Proteomes" id="UP000648187">
    <property type="component" value="Unassembled WGS sequence"/>
</dbReference>
<evidence type="ECO:0000259" key="11">
    <source>
        <dbReference type="Pfam" id="PF00056"/>
    </source>
</evidence>
<evidence type="ECO:0000256" key="9">
    <source>
        <dbReference type="PIRSR" id="PIRSR000102-3"/>
    </source>
</evidence>
<dbReference type="AlphaFoldDB" id="A0A835KZK3"/>
<evidence type="ECO:0000259" key="12">
    <source>
        <dbReference type="Pfam" id="PF02866"/>
    </source>
</evidence>
<name>A0A835KZK3_SPOEX</name>
<protein>
    <recommendedName>
        <fullName evidence="2">Malate dehydrogenase, mitochondrial</fullName>
        <ecNumber evidence="1">1.1.1.37</ecNumber>
    </recommendedName>
</protein>
<evidence type="ECO:0000256" key="4">
    <source>
        <dbReference type="ARBA" id="ARBA00023002"/>
    </source>
</evidence>
<dbReference type="Gene3D" id="3.40.50.720">
    <property type="entry name" value="NAD(P)-binding Rossmann-like Domain"/>
    <property type="match status" value="1"/>
</dbReference>
<gene>
    <name evidence="13" type="ORF">HW555_012502</name>
</gene>
<feature type="binding site" evidence="8">
    <location>
        <position position="110"/>
    </location>
    <ligand>
        <name>substrate</name>
    </ligand>
</feature>
<organism evidence="13 14">
    <name type="scientific">Spodoptera exigua</name>
    <name type="common">Beet armyworm</name>
    <name type="synonym">Noctua fulgens</name>
    <dbReference type="NCBI Taxonomy" id="7107"/>
    <lineage>
        <taxon>Eukaryota</taxon>
        <taxon>Metazoa</taxon>
        <taxon>Ecdysozoa</taxon>
        <taxon>Arthropoda</taxon>
        <taxon>Hexapoda</taxon>
        <taxon>Insecta</taxon>
        <taxon>Pterygota</taxon>
        <taxon>Neoptera</taxon>
        <taxon>Endopterygota</taxon>
        <taxon>Lepidoptera</taxon>
        <taxon>Glossata</taxon>
        <taxon>Ditrysia</taxon>
        <taxon>Noctuoidea</taxon>
        <taxon>Noctuidae</taxon>
        <taxon>Amphipyrinae</taxon>
        <taxon>Spodoptera</taxon>
    </lineage>
</organism>
<dbReference type="GO" id="GO:0005737">
    <property type="term" value="C:cytoplasm"/>
    <property type="evidence" value="ECO:0007669"/>
    <property type="project" value="TreeGrafter"/>
</dbReference>
<dbReference type="Gene3D" id="3.90.110.10">
    <property type="entry name" value="Lactate dehydrogenase/glycoside hydrolase, family 4, C-terminal"/>
    <property type="match status" value="1"/>
</dbReference>
<dbReference type="InterPro" id="IPR015955">
    <property type="entry name" value="Lactate_DH/Glyco_Ohase_4_C"/>
</dbReference>
<evidence type="ECO:0000256" key="8">
    <source>
        <dbReference type="PIRSR" id="PIRSR000102-2"/>
    </source>
</evidence>
<evidence type="ECO:0000256" key="3">
    <source>
        <dbReference type="ARBA" id="ARBA00022532"/>
    </source>
</evidence>
<dbReference type="SUPFAM" id="SSF51735">
    <property type="entry name" value="NAD(P)-binding Rossmann-fold domains"/>
    <property type="match status" value="1"/>
</dbReference>
<dbReference type="PANTHER" id="PTHR11540:SF16">
    <property type="entry name" value="MALATE DEHYDROGENASE, MITOCHONDRIAL"/>
    <property type="match status" value="1"/>
</dbReference>
<dbReference type="InterPro" id="IPR036291">
    <property type="entry name" value="NAD(P)-bd_dom_sf"/>
</dbReference>
<dbReference type="PANTHER" id="PTHR11540">
    <property type="entry name" value="MALATE AND LACTATE DEHYDROGENASE"/>
    <property type="match status" value="1"/>
</dbReference>
<feature type="binding site" evidence="8">
    <location>
        <position position="104"/>
    </location>
    <ligand>
        <name>substrate</name>
    </ligand>
</feature>
<feature type="binding site" evidence="9">
    <location>
        <position position="117"/>
    </location>
    <ligand>
        <name>NAD(+)</name>
        <dbReference type="ChEBI" id="CHEBI:57540"/>
    </ligand>
</feature>
<comment type="caution">
    <text evidence="13">The sequence shown here is derived from an EMBL/GenBank/DDBJ whole genome shotgun (WGS) entry which is preliminary data.</text>
</comment>
<feature type="binding site" evidence="8">
    <location>
        <position position="176"/>
    </location>
    <ligand>
        <name>substrate</name>
    </ligand>
</feature>
<evidence type="ECO:0000256" key="6">
    <source>
        <dbReference type="ARBA" id="ARBA00048313"/>
    </source>
</evidence>
<keyword evidence="3" id="KW-0816">Tricarboxylic acid cycle</keyword>
<dbReference type="GO" id="GO:0030060">
    <property type="term" value="F:L-malate dehydrogenase (NAD+) activity"/>
    <property type="evidence" value="ECO:0007669"/>
    <property type="project" value="UniProtKB-EC"/>
</dbReference>
<feature type="binding site" evidence="8">
    <location>
        <position position="142"/>
    </location>
    <ligand>
        <name>substrate</name>
    </ligand>
</feature>
<dbReference type="InterPro" id="IPR001236">
    <property type="entry name" value="Lactate/malate_DH_N"/>
</dbReference>
<accession>A0A835KZK3</accession>
<dbReference type="InterPro" id="IPR022383">
    <property type="entry name" value="Lactate/malate_DH_C"/>
</dbReference>
<dbReference type="PIRSF" id="PIRSF000102">
    <property type="entry name" value="Lac_mal_DH"/>
    <property type="match status" value="1"/>
</dbReference>
<keyword evidence="5 9" id="KW-0520">NAD</keyword>
<evidence type="ECO:0000313" key="14">
    <source>
        <dbReference type="Proteomes" id="UP000648187"/>
    </source>
</evidence>
<feature type="binding site" evidence="9">
    <location>
        <position position="56"/>
    </location>
    <ligand>
        <name>NAD(+)</name>
        <dbReference type="ChEBI" id="CHEBI:57540"/>
    </ligand>
</feature>
<feature type="domain" description="Lactate/malate dehydrogenase N-terminal" evidence="11">
    <location>
        <begin position="25"/>
        <end position="168"/>
    </location>
</feature>
<evidence type="ECO:0000256" key="7">
    <source>
        <dbReference type="PIRSR" id="PIRSR000102-1"/>
    </source>
</evidence>
<evidence type="ECO:0000256" key="10">
    <source>
        <dbReference type="RuleBase" id="RU003369"/>
    </source>
</evidence>
<evidence type="ECO:0000256" key="5">
    <source>
        <dbReference type="ARBA" id="ARBA00023027"/>
    </source>
</evidence>
<evidence type="ECO:0000313" key="13">
    <source>
        <dbReference type="EMBL" id="KAF9407512.1"/>
    </source>
</evidence>
<dbReference type="GO" id="GO:0006099">
    <property type="term" value="P:tricarboxylic acid cycle"/>
    <property type="evidence" value="ECO:0007669"/>
    <property type="project" value="UniProtKB-KW"/>
</dbReference>
<sequence length="345" mass="38011">MFTRKLLNRRLFFCNIQFKQVRNVQVSVIGAGGEVGSNLSLLLKRNKKLQRLQLYDDDEKIIGTAMELSLLPGGPDVTAFAGDSNLNAAVRESDLVVMVQRVPRKPGNTREQMLAANAPALQRLCRAIADENPTAFFAIATNPLNSLVPFASALMYKYGTYNPFKVFGVTHIDTARARTYAANALHVSTKNLRVPVIGGHSEETIIPLFSNITPNEYNIDPCQADTLTRLLRKSGTEIVFQKQGCESAVLAIAWSVNEFCNTILDAICGEEVTVNSFIANPYFGTRFFSGPTTVGPYGIIRACQGFVYSDYESFLVNASVPVINNDVSIGENYIHYVESQGKAKY</sequence>
<dbReference type="EC" id="1.1.1.37" evidence="1"/>
<dbReference type="SUPFAM" id="SSF56327">
    <property type="entry name" value="LDH C-terminal domain-like"/>
    <property type="match status" value="1"/>
</dbReference>
<feature type="binding site" evidence="9">
    <location>
        <begin position="30"/>
        <end position="36"/>
    </location>
    <ligand>
        <name>NAD(+)</name>
        <dbReference type="ChEBI" id="CHEBI:57540"/>
    </ligand>
</feature>
<feature type="active site" description="Proton acceptor" evidence="7">
    <location>
        <position position="200"/>
    </location>
</feature>
<comment type="catalytic activity">
    <reaction evidence="6">
        <text>(S)-malate + NAD(+) = oxaloacetate + NADH + H(+)</text>
        <dbReference type="Rhea" id="RHEA:21432"/>
        <dbReference type="ChEBI" id="CHEBI:15378"/>
        <dbReference type="ChEBI" id="CHEBI:15589"/>
        <dbReference type="ChEBI" id="CHEBI:16452"/>
        <dbReference type="ChEBI" id="CHEBI:57540"/>
        <dbReference type="ChEBI" id="CHEBI:57945"/>
        <dbReference type="EC" id="1.1.1.37"/>
    </reaction>
</comment>